<dbReference type="Proteomes" id="UP001152797">
    <property type="component" value="Unassembled WGS sequence"/>
</dbReference>
<dbReference type="InterPro" id="IPR036222">
    <property type="entry name" value="CAP_N_sf"/>
</dbReference>
<dbReference type="SUPFAM" id="SSF101278">
    <property type="entry name" value="N-terminal domain of adenylylcyclase associated protein, CAP"/>
    <property type="match status" value="1"/>
</dbReference>
<feature type="compositionally biased region" description="Low complexity" evidence="1">
    <location>
        <begin position="271"/>
        <end position="283"/>
    </location>
</feature>
<dbReference type="AlphaFoldDB" id="A0A9P1DTM5"/>
<evidence type="ECO:0000313" key="3">
    <source>
        <dbReference type="EMBL" id="CAI4016477.1"/>
    </source>
</evidence>
<dbReference type="InterPro" id="IPR018106">
    <property type="entry name" value="CAP_CS_N"/>
</dbReference>
<dbReference type="GO" id="GO:0003779">
    <property type="term" value="F:actin binding"/>
    <property type="evidence" value="ECO:0007669"/>
    <property type="project" value="InterPro"/>
</dbReference>
<dbReference type="GO" id="GO:0008179">
    <property type="term" value="F:adenylate cyclase binding"/>
    <property type="evidence" value="ECO:0007669"/>
    <property type="project" value="TreeGrafter"/>
</dbReference>
<proteinExistence type="predicted"/>
<sequence>MAVNLAQFESVLARLESVAERLEKGTSGGGAAAGSASAGEDVPPIVLAFDMFVQGKIPPVEGCAKDLNSKDVTEATEIYVEGLRLLRELFVATGSCQKPQDTDWGKILGPVMELGQKAQKACDSRSDFFQHRKASAESLNVIMLVTSPSPPGHVQSILETFDFHANKVLQKKVDKETAWVKAFKESLKEFKDWCAENCKMGVIWNVKGQAALDYFTAHPLGAAPSGAAPKASKGKGKGPPPPKAVCGGFVGMPEEVKAKLKAQRDPKNSNPEAETAPKAAPAAGGMSAVFNVGTPRESPAAS</sequence>
<comment type="caution">
    <text evidence="3">The sequence shown here is derived from an EMBL/GenBank/DDBJ whole genome shotgun (WGS) entry which is preliminary data.</text>
</comment>
<feature type="compositionally biased region" description="Basic and acidic residues" evidence="1">
    <location>
        <begin position="254"/>
        <end position="267"/>
    </location>
</feature>
<evidence type="ECO:0000313" key="4">
    <source>
        <dbReference type="EMBL" id="CAL4803789.1"/>
    </source>
</evidence>
<reference evidence="3" key="1">
    <citation type="submission" date="2022-10" db="EMBL/GenBank/DDBJ databases">
        <authorList>
            <person name="Chen Y."/>
            <person name="Dougan E. K."/>
            <person name="Chan C."/>
            <person name="Rhodes N."/>
            <person name="Thang M."/>
        </authorList>
    </citation>
    <scope>NUCLEOTIDE SEQUENCE</scope>
</reference>
<dbReference type="InterPro" id="IPR001837">
    <property type="entry name" value="Adenylate_cyclase-assoc_CAP"/>
</dbReference>
<feature type="domain" description="CAP N-terminal" evidence="2">
    <location>
        <begin position="49"/>
        <end position="202"/>
    </location>
</feature>
<dbReference type="EMBL" id="CAMXCT030006587">
    <property type="protein sequence ID" value="CAL4803789.1"/>
    <property type="molecule type" value="Genomic_DNA"/>
</dbReference>
<dbReference type="GO" id="GO:0007015">
    <property type="term" value="P:actin filament organization"/>
    <property type="evidence" value="ECO:0007669"/>
    <property type="project" value="TreeGrafter"/>
</dbReference>
<dbReference type="PANTHER" id="PTHR10652">
    <property type="entry name" value="ADENYLYL CYCLASE-ASSOCIATED PROTEIN"/>
    <property type="match status" value="1"/>
</dbReference>
<dbReference type="OrthoDB" id="447522at2759"/>
<feature type="region of interest" description="Disordered" evidence="1">
    <location>
        <begin position="225"/>
        <end position="302"/>
    </location>
</feature>
<dbReference type="PROSITE" id="PS01088">
    <property type="entry name" value="CAP_1"/>
    <property type="match status" value="1"/>
</dbReference>
<dbReference type="EMBL" id="CAMXCT020006587">
    <property type="protein sequence ID" value="CAL1169852.1"/>
    <property type="molecule type" value="Genomic_DNA"/>
</dbReference>
<evidence type="ECO:0000259" key="2">
    <source>
        <dbReference type="Pfam" id="PF21938"/>
    </source>
</evidence>
<dbReference type="GO" id="GO:0005737">
    <property type="term" value="C:cytoplasm"/>
    <property type="evidence" value="ECO:0007669"/>
    <property type="project" value="TreeGrafter"/>
</dbReference>
<protein>
    <submittedName>
        <fullName evidence="4">Ca(2+)/H(+) antiporter</fullName>
    </submittedName>
</protein>
<name>A0A9P1DTM5_9DINO</name>
<dbReference type="PANTHER" id="PTHR10652:SF0">
    <property type="entry name" value="ADENYLYL CYCLASE-ASSOCIATED PROTEIN"/>
    <property type="match status" value="1"/>
</dbReference>
<reference evidence="4 5" key="2">
    <citation type="submission" date="2024-05" db="EMBL/GenBank/DDBJ databases">
        <authorList>
            <person name="Chen Y."/>
            <person name="Shah S."/>
            <person name="Dougan E. K."/>
            <person name="Thang M."/>
            <person name="Chan C."/>
        </authorList>
    </citation>
    <scope>NUCLEOTIDE SEQUENCE [LARGE SCALE GENOMIC DNA]</scope>
</reference>
<dbReference type="Pfam" id="PF21938">
    <property type="entry name" value="CAP_N"/>
    <property type="match status" value="1"/>
</dbReference>
<dbReference type="GO" id="GO:0019933">
    <property type="term" value="P:cAMP-mediated signaling"/>
    <property type="evidence" value="ECO:0007669"/>
    <property type="project" value="TreeGrafter"/>
</dbReference>
<gene>
    <name evidence="3" type="ORF">C1SCF055_LOCUS41214</name>
</gene>
<accession>A0A9P1DTM5</accession>
<evidence type="ECO:0000256" key="1">
    <source>
        <dbReference type="SAM" id="MobiDB-lite"/>
    </source>
</evidence>
<dbReference type="EMBL" id="CAMXCT010006587">
    <property type="protein sequence ID" value="CAI4016477.1"/>
    <property type="molecule type" value="Genomic_DNA"/>
</dbReference>
<dbReference type="InterPro" id="IPR053950">
    <property type="entry name" value="CAP_N"/>
</dbReference>
<dbReference type="Gene3D" id="1.25.40.330">
    <property type="entry name" value="Adenylate cyclase-associated CAP, N-terminal domain"/>
    <property type="match status" value="1"/>
</dbReference>
<keyword evidence="5" id="KW-1185">Reference proteome</keyword>
<organism evidence="3">
    <name type="scientific">Cladocopium goreaui</name>
    <dbReference type="NCBI Taxonomy" id="2562237"/>
    <lineage>
        <taxon>Eukaryota</taxon>
        <taxon>Sar</taxon>
        <taxon>Alveolata</taxon>
        <taxon>Dinophyceae</taxon>
        <taxon>Suessiales</taxon>
        <taxon>Symbiodiniaceae</taxon>
        <taxon>Cladocopium</taxon>
    </lineage>
</organism>
<evidence type="ECO:0000313" key="5">
    <source>
        <dbReference type="Proteomes" id="UP001152797"/>
    </source>
</evidence>